<accession>Q386C5</accession>
<evidence type="ECO:0000256" key="1">
    <source>
        <dbReference type="ARBA" id="ARBA00022555"/>
    </source>
</evidence>
<evidence type="ECO:0000256" key="6">
    <source>
        <dbReference type="ARBA" id="ARBA00022884"/>
    </source>
</evidence>
<dbReference type="GO" id="GO:0000049">
    <property type="term" value="F:tRNA binding"/>
    <property type="evidence" value="ECO:0007669"/>
    <property type="project" value="UniProtKB-UniRule"/>
</dbReference>
<keyword evidence="6 9" id="KW-0694">RNA-binding</keyword>
<dbReference type="EMBL" id="CH464491">
    <property type="protein sequence ID" value="EAN79356.1"/>
    <property type="molecule type" value="Genomic_DNA"/>
</dbReference>
<keyword evidence="1 9" id="KW-0820">tRNA-binding</keyword>
<dbReference type="InterPro" id="IPR042296">
    <property type="entry name" value="tRNA_met_Trm1_C"/>
</dbReference>
<dbReference type="GO" id="GO:0008033">
    <property type="term" value="P:tRNA processing"/>
    <property type="evidence" value="ECO:0000255"/>
    <property type="project" value="GeneDB"/>
</dbReference>
<gene>
    <name evidence="12" type="ORF">Tb11.02.1390</name>
</gene>
<dbReference type="GO" id="GO:0003723">
    <property type="term" value="F:RNA binding"/>
    <property type="evidence" value="ECO:0000255"/>
    <property type="project" value="GeneDB"/>
</dbReference>
<keyword evidence="11" id="KW-0472">Membrane</keyword>
<dbReference type="Gene3D" id="3.30.56.70">
    <property type="entry name" value="N2,N2-dimethylguanosine tRNA methyltransferase, C-terminal domain"/>
    <property type="match status" value="1"/>
</dbReference>
<dbReference type="Gene3D" id="3.40.50.150">
    <property type="entry name" value="Vaccinia Virus protein VP39"/>
    <property type="match status" value="1"/>
</dbReference>
<dbReference type="RefSeq" id="XP_828468.1">
    <property type="nucleotide sequence ID" value="XM_823375.1"/>
</dbReference>
<sequence>MCRPLADCTKRKKSTLPPRTAFFRLLDCLLLLTEVEVLVPCISFSRFPPFFFHHFTVLQHELSLPGFSRGSVVAHHPAMRSGLFGTEGLRKETPRGYTVVVEGTTAVLFPPAAGSSTQIGRGFSDIDKEEVGKQRKDDSCAPNCSLNSKEDNTCGEEDEECGQAVFYNPAQVVNRDLSVCVIACFSQLRKEEPKNKGGTRRGITILEALSATGLRAIRYYKEIPDVRFIIANDIDCDAVECIRRNCEFNEVPCVAPTFQENFPSSCIRVDETTGTVESGGAIFANLDDANDLMFRLATNPTVNPGHRLCLAATQNGSCKDGVDTESGEARGIRPLIQQELVDVVDLDPYGSASPFLEGAVRCIREGGLLLVTSTDSAILCGNYPDTCHAKYNTVPTKNAACHEMAVRILLAAVERVANKHRKYIVPLLSLHIDFYVRCFVRVYTQPAEVKLSPCKLGYLIQCNHCPAFWVRQIAVSRMRVKKRSRKLGNAGEDVTAGSQGNVAKSEEHRLSDSGNARGTNEGGEAHKADEWGWERFPAAPSRRENPKIVSPSLQQIFPSSLRGHCCCVCGASVSLSGPIYAAPTQSAPFLGQLLVEIERRASANHITAVARISGLVRVAMEELADTPLFYQLPDVASFVRVRCPPAPLFIGALGRKGYRCSQVHCAPSGIKTDCPPEIVVGVMMQWKKYEEENNERVVEGGKEEDAVLDIHSDRVTSPPAMIEGGGCGSGDGKSNERGTRKKGRVDQRVPLVKPLSDVDFSYDKQFDFRGAVTGVAKFIPNAPNWGPKRKHQGAMHSAVDAP</sequence>
<evidence type="ECO:0000256" key="3">
    <source>
        <dbReference type="ARBA" id="ARBA00022679"/>
    </source>
</evidence>
<dbReference type="GO" id="GO:0002940">
    <property type="term" value="P:tRNA N2-guanine methylation"/>
    <property type="evidence" value="ECO:0000318"/>
    <property type="project" value="GO_Central"/>
</dbReference>
<reference evidence="12 13" key="2">
    <citation type="journal article" date="2005" name="Science">
        <title>The genome of the African trypanosome Trypanosoma brucei.</title>
        <authorList>
            <person name="Berriman M."/>
            <person name="Ghedin E."/>
            <person name="Hertz-Fowler C."/>
            <person name="Blandin G."/>
            <person name="Renauld H."/>
            <person name="Bartholomeu D.C."/>
            <person name="Lennard N.J."/>
            <person name="Caler E."/>
            <person name="Hamlin N.E."/>
            <person name="Haas B."/>
            <person name="Bohme U."/>
            <person name="Hannick L."/>
            <person name="Aslett M.A."/>
            <person name="Shallom J."/>
            <person name="Marcello L."/>
            <person name="Hou L."/>
            <person name="Wickstead B."/>
            <person name="Alsmark U.C."/>
            <person name="Arrowsmith C."/>
            <person name="Atkin R.J."/>
            <person name="Barron A.J."/>
            <person name="Bringaud F."/>
            <person name="Brooks K."/>
            <person name="Carrington M."/>
            <person name="Cherevach I."/>
            <person name="Chillingworth T.J."/>
            <person name="Churcher C."/>
            <person name="Clark L.N."/>
            <person name="Corton C.H."/>
            <person name="Cronin A."/>
            <person name="Davies R.M."/>
            <person name="Doggett J."/>
            <person name="Djikeng A."/>
            <person name="Feldblyum T."/>
            <person name="Field M.C."/>
            <person name="Fraser A."/>
            <person name="Goodhead I."/>
            <person name="Hance Z."/>
            <person name="Harper D."/>
            <person name="Harris B.R."/>
            <person name="Hauser H."/>
            <person name="Hostetler J."/>
            <person name="Ivens A."/>
            <person name="Jagels K."/>
            <person name="Johnson D."/>
            <person name="Johnson J."/>
            <person name="Jones K."/>
            <person name="Kerhornou A.X."/>
            <person name="Koo H."/>
            <person name="Larke N."/>
            <person name="Landfear S."/>
            <person name="Larkin C."/>
            <person name="Leech V."/>
            <person name="Line A."/>
            <person name="Lord A."/>
            <person name="Macleod A."/>
            <person name="Mooney P.J."/>
            <person name="Moule S."/>
            <person name="Martin D.M."/>
            <person name="Morgan G.W."/>
            <person name="Mungall K."/>
            <person name="Norbertczak H."/>
            <person name="Ormond D."/>
            <person name="Pai G."/>
            <person name="Peacock C.S."/>
            <person name="Peterson J."/>
            <person name="Quail M.A."/>
            <person name="Rabbinowitsch E."/>
            <person name="Rajandream M.A."/>
            <person name="Reitter C."/>
            <person name="Salzberg S.L."/>
            <person name="Sanders M."/>
            <person name="Schobel S."/>
            <person name="Sharp S."/>
            <person name="Simmonds M."/>
            <person name="Simpson A.J."/>
            <person name="Tallon L."/>
            <person name="Turner C.M."/>
            <person name="Tait A."/>
            <person name="Tivey A.R."/>
            <person name="Van Aken S."/>
            <person name="Walker D."/>
            <person name="Wanless D."/>
            <person name="Wang S."/>
            <person name="White B."/>
            <person name="White O."/>
            <person name="Whitehead S."/>
            <person name="Woodward J."/>
            <person name="Wortman J."/>
            <person name="Adams M.D."/>
            <person name="Embley T.M."/>
            <person name="Gull K."/>
            <person name="Ullu E."/>
            <person name="Barry J.D."/>
            <person name="Fairlamb A.H."/>
            <person name="Opperdoes F."/>
            <person name="Barrell B.G."/>
            <person name="Donelson J.E."/>
            <person name="Hall N."/>
            <person name="Fraser C.M."/>
            <person name="Melville S.E."/>
            <person name="El-Sayed N.M."/>
        </authorList>
    </citation>
    <scope>NUCLEOTIDE SEQUENCE [LARGE SCALE GENOMIC DNA]</scope>
    <source>
        <strain evidence="12 13">927/4 GUTat10.1</strain>
    </source>
</reference>
<feature type="region of interest" description="Disordered" evidence="10">
    <location>
        <begin position="486"/>
        <end position="530"/>
    </location>
</feature>
<dbReference type="GO" id="GO:0031981">
    <property type="term" value="C:nuclear lumen"/>
    <property type="evidence" value="ECO:0006056"/>
    <property type="project" value="Others"/>
</dbReference>
<dbReference type="EC" id="2.1.1.216" evidence="7"/>
<reference evidence="12 13" key="1">
    <citation type="journal article" date="2005" name="Science">
        <title>Comparative genomics of trypanosomatid parasitic protozoa.</title>
        <authorList>
            <person name="El-Sayed N.M."/>
            <person name="Myler P.J."/>
            <person name="Blandin G."/>
            <person name="Berriman M."/>
            <person name="Crabtree J."/>
            <person name="Aggarwal G."/>
            <person name="Caler E."/>
            <person name="Renauld H."/>
            <person name="Worthey E.A."/>
            <person name="Hertz-Fowler C."/>
            <person name="Ghedin E."/>
            <person name="Peacock C."/>
            <person name="Bartholomeu D.C."/>
            <person name="Haas B.J."/>
            <person name="Tran A.N."/>
            <person name="Wortman J.R."/>
            <person name="Alsmark U.C."/>
            <person name="Angiuoli S."/>
            <person name="Anupama A."/>
            <person name="Badger J."/>
            <person name="Bringaud F."/>
            <person name="Cadag E."/>
            <person name="Carlton J.M."/>
            <person name="Cerqueira G.C."/>
            <person name="Creasy T."/>
            <person name="Delcher A.L."/>
            <person name="Djikeng A."/>
            <person name="Embley T.M."/>
            <person name="Hauser C."/>
            <person name="Ivens A.C."/>
            <person name="Kummerfeld S.K."/>
            <person name="Pereira-Leal J.B."/>
            <person name="Nilsson D."/>
            <person name="Peterson J."/>
            <person name="Salzberg S.L."/>
            <person name="Shallom J."/>
            <person name="Silva J.C."/>
            <person name="Sundaram J."/>
            <person name="Westenberger S."/>
            <person name="White O."/>
            <person name="Melville S.E."/>
            <person name="Donelson J.E."/>
            <person name="Andersson B."/>
            <person name="Stuart K.D."/>
            <person name="Hall N."/>
        </authorList>
    </citation>
    <scope>NUCLEOTIDE SEQUENCE [LARGE SCALE GENOMIC DNA]</scope>
    <source>
        <strain evidence="12 13">927/4 GUTat10.1</strain>
    </source>
</reference>
<dbReference type="OrthoDB" id="6349953at2759"/>
<keyword evidence="4 9" id="KW-0949">S-adenosyl-L-methionine</keyword>
<dbReference type="PaxDb" id="5691-EAN79356"/>
<feature type="region of interest" description="Disordered" evidence="10">
    <location>
        <begin position="782"/>
        <end position="802"/>
    </location>
</feature>
<evidence type="ECO:0000256" key="7">
    <source>
        <dbReference type="ARBA" id="ARBA00039099"/>
    </source>
</evidence>
<keyword evidence="2 9" id="KW-0489">Methyltransferase</keyword>
<name>Q386C5_TRYB2</name>
<feature type="transmembrane region" description="Helical" evidence="11">
    <location>
        <begin position="21"/>
        <end position="39"/>
    </location>
</feature>
<keyword evidence="13" id="KW-1185">Reference proteome</keyword>
<evidence type="ECO:0000256" key="4">
    <source>
        <dbReference type="ARBA" id="ARBA00022691"/>
    </source>
</evidence>
<evidence type="ECO:0000313" key="12">
    <source>
        <dbReference type="EMBL" id="EAN79356.1"/>
    </source>
</evidence>
<dbReference type="FunFam" id="3.40.50.150:FF:001098">
    <property type="entry name" value="N(2), N(2)-dimethylguanosine tRNA methyltransferase, putative"/>
    <property type="match status" value="1"/>
</dbReference>
<evidence type="ECO:0000256" key="11">
    <source>
        <dbReference type="SAM" id="Phobius"/>
    </source>
</evidence>
<evidence type="ECO:0000256" key="9">
    <source>
        <dbReference type="PROSITE-ProRule" id="PRU00958"/>
    </source>
</evidence>
<comment type="catalytic activity">
    <reaction evidence="8">
        <text>guanosine(26) in tRNA + 2 S-adenosyl-L-methionine = N(2)-dimethylguanosine(26) in tRNA + 2 S-adenosyl-L-homocysteine + 2 H(+)</text>
        <dbReference type="Rhea" id="RHEA:43140"/>
        <dbReference type="Rhea" id="RHEA-COMP:10359"/>
        <dbReference type="Rhea" id="RHEA-COMP:10360"/>
        <dbReference type="ChEBI" id="CHEBI:15378"/>
        <dbReference type="ChEBI" id="CHEBI:57856"/>
        <dbReference type="ChEBI" id="CHEBI:59789"/>
        <dbReference type="ChEBI" id="CHEBI:74269"/>
        <dbReference type="ChEBI" id="CHEBI:74513"/>
        <dbReference type="EC" id="2.1.1.216"/>
    </reaction>
</comment>
<evidence type="ECO:0000256" key="8">
    <source>
        <dbReference type="ARBA" id="ARBA00051897"/>
    </source>
</evidence>
<dbReference type="FunFam" id="3.30.56.70:FF:000001">
    <property type="entry name" value="tRNA (guanine(26)-N(2))-dimethyltransferase"/>
    <property type="match status" value="1"/>
</dbReference>
<keyword evidence="3 9" id="KW-0808">Transferase</keyword>
<dbReference type="InParanoid" id="Q386C5"/>
<dbReference type="PANTHER" id="PTHR10631">
    <property type="entry name" value="N 2 ,N 2 -DIMETHYLGUANOSINE TRNA METHYLTRANSFERASE"/>
    <property type="match status" value="1"/>
</dbReference>
<organism evidence="12 13">
    <name type="scientific">Trypanosoma brucei brucei (strain 927/4 GUTat10.1)</name>
    <dbReference type="NCBI Taxonomy" id="185431"/>
    <lineage>
        <taxon>Eukaryota</taxon>
        <taxon>Discoba</taxon>
        <taxon>Euglenozoa</taxon>
        <taxon>Kinetoplastea</taxon>
        <taxon>Metakinetoplastina</taxon>
        <taxon>Trypanosomatida</taxon>
        <taxon>Trypanosomatidae</taxon>
        <taxon>Trypanosoma</taxon>
    </lineage>
</organism>
<evidence type="ECO:0000256" key="10">
    <source>
        <dbReference type="SAM" id="MobiDB-lite"/>
    </source>
</evidence>
<feature type="region of interest" description="Disordered" evidence="10">
    <location>
        <begin position="719"/>
        <end position="747"/>
    </location>
</feature>
<dbReference type="GO" id="GO:0160104">
    <property type="term" value="F:tRNA (guanine(26)-N2)-dimethyltransferase activity"/>
    <property type="evidence" value="ECO:0007669"/>
    <property type="project" value="UniProtKB-EC"/>
</dbReference>
<dbReference type="FunCoup" id="Q386C5">
    <property type="interactions" value="615"/>
</dbReference>
<protein>
    <recommendedName>
        <fullName evidence="7">tRNA (guanine(26)-N(2))-dimethyltransferase</fullName>
        <ecNumber evidence="7">2.1.1.216</ecNumber>
    </recommendedName>
</protein>
<dbReference type="Pfam" id="PF02005">
    <property type="entry name" value="TRM"/>
    <property type="match status" value="2"/>
</dbReference>
<proteinExistence type="inferred from homology"/>
<evidence type="ECO:0000313" key="13">
    <source>
        <dbReference type="Proteomes" id="UP000008524"/>
    </source>
</evidence>
<keyword evidence="11" id="KW-0812">Transmembrane</keyword>
<dbReference type="Proteomes" id="UP000008524">
    <property type="component" value="Chromosome 11"/>
</dbReference>
<dbReference type="GeneID" id="3664843"/>
<dbReference type="KEGG" id="tbr:Tb11.02.1390"/>
<dbReference type="PROSITE" id="PS51626">
    <property type="entry name" value="SAM_MT_TRM1"/>
    <property type="match status" value="1"/>
</dbReference>
<dbReference type="InterPro" id="IPR002905">
    <property type="entry name" value="Trm1"/>
</dbReference>
<dbReference type="AlphaFoldDB" id="Q386C5"/>
<dbReference type="SUPFAM" id="SSF53335">
    <property type="entry name" value="S-adenosyl-L-methionine-dependent methyltransferases"/>
    <property type="match status" value="1"/>
</dbReference>
<dbReference type="GO" id="GO:0005634">
    <property type="term" value="C:nucleus"/>
    <property type="evidence" value="ECO:0000314"/>
    <property type="project" value="GeneDB"/>
</dbReference>
<dbReference type="STRING" id="185431.Q386C5"/>
<keyword evidence="11" id="KW-1133">Transmembrane helix</keyword>
<evidence type="ECO:0000256" key="5">
    <source>
        <dbReference type="ARBA" id="ARBA00022694"/>
    </source>
</evidence>
<dbReference type="PANTHER" id="PTHR10631:SF3">
    <property type="entry name" value="TRNA (GUANINE(26)-N(2))-DIMETHYLTRANSFERASE"/>
    <property type="match status" value="1"/>
</dbReference>
<dbReference type="InterPro" id="IPR029063">
    <property type="entry name" value="SAM-dependent_MTases_sf"/>
</dbReference>
<dbReference type="eggNOG" id="KOG1253">
    <property type="taxonomic scope" value="Eukaryota"/>
</dbReference>
<evidence type="ECO:0000256" key="2">
    <source>
        <dbReference type="ARBA" id="ARBA00022603"/>
    </source>
</evidence>
<keyword evidence="5 9" id="KW-0819">tRNA processing</keyword>
<comment type="similarity">
    <text evidence="9">Belongs to the class I-like SAM-binding methyltransferase superfamily. Trm1 family.</text>
</comment>